<dbReference type="EMBL" id="JAGVWE010000002">
    <property type="protein sequence ID" value="MBS3062772.1"/>
    <property type="molecule type" value="Genomic_DNA"/>
</dbReference>
<sequence>MWEKEMYLNKSITDILVWMTIAACLLALFLLSSAGSPRYGSALYLKPTSYSNYVNDDTVTFVFGVKNYEATDINYLIEVRAGDYLLKKQSLFVPRRQRLEKSETLSIDPAKTRLVYPAKLRVILSKPGSPEKQAVFYWLKEAR</sequence>
<dbReference type="Proteomes" id="UP000678237">
    <property type="component" value="Unassembled WGS sequence"/>
</dbReference>
<dbReference type="AlphaFoldDB" id="A0A8T4LA11"/>
<protein>
    <recommendedName>
        <fullName evidence="3">DUF1616 domain-containing protein</fullName>
    </recommendedName>
</protein>
<reference evidence="1" key="2">
    <citation type="submission" date="2021-05" db="EMBL/GenBank/DDBJ databases">
        <title>Protein family content uncovers lineage relationships and bacterial pathway maintenance mechanisms in DPANN archaea.</title>
        <authorList>
            <person name="Castelle C.J."/>
            <person name="Meheust R."/>
            <person name="Jaffe A.L."/>
            <person name="Seitz K."/>
            <person name="Gong X."/>
            <person name="Baker B.J."/>
            <person name="Banfield J.F."/>
        </authorList>
    </citation>
    <scope>NUCLEOTIDE SEQUENCE</scope>
    <source>
        <strain evidence="1">RIFCSPLOWO2_01_FULL_58_19</strain>
    </source>
</reference>
<evidence type="ECO:0008006" key="3">
    <source>
        <dbReference type="Google" id="ProtNLM"/>
    </source>
</evidence>
<evidence type="ECO:0000313" key="2">
    <source>
        <dbReference type="Proteomes" id="UP000678237"/>
    </source>
</evidence>
<evidence type="ECO:0000313" key="1">
    <source>
        <dbReference type="EMBL" id="MBS3062772.1"/>
    </source>
</evidence>
<gene>
    <name evidence="1" type="ORF">J4203_02780</name>
</gene>
<name>A0A8T4LA11_9ARCH</name>
<comment type="caution">
    <text evidence="1">The sequence shown here is derived from an EMBL/GenBank/DDBJ whole genome shotgun (WGS) entry which is preliminary data.</text>
</comment>
<accession>A0A8T4LA11</accession>
<reference evidence="1" key="1">
    <citation type="submission" date="2021-03" db="EMBL/GenBank/DDBJ databases">
        <authorList>
            <person name="Jaffe A."/>
        </authorList>
    </citation>
    <scope>NUCLEOTIDE SEQUENCE</scope>
    <source>
        <strain evidence="1">RIFCSPLOWO2_01_FULL_58_19</strain>
    </source>
</reference>
<proteinExistence type="predicted"/>
<organism evidence="1 2">
    <name type="scientific">Candidatus Iainarchaeum sp</name>
    <dbReference type="NCBI Taxonomy" id="3101447"/>
    <lineage>
        <taxon>Archaea</taxon>
        <taxon>Candidatus Iainarchaeota</taxon>
        <taxon>Candidatus Iainarchaeia</taxon>
        <taxon>Candidatus Iainarchaeales</taxon>
        <taxon>Candidatus Iainarchaeaceae</taxon>
        <taxon>Candidatus Iainarchaeum</taxon>
    </lineage>
</organism>